<evidence type="ECO:0000313" key="1">
    <source>
        <dbReference type="EMBL" id="CAJ2667663.1"/>
    </source>
</evidence>
<dbReference type="Proteomes" id="UP001177021">
    <property type="component" value="Unassembled WGS sequence"/>
</dbReference>
<dbReference type="EMBL" id="CASHSV030000513">
    <property type="protein sequence ID" value="CAJ2667663.1"/>
    <property type="molecule type" value="Genomic_DNA"/>
</dbReference>
<gene>
    <name evidence="1" type="ORF">MILVUS5_LOCUS32226</name>
</gene>
<sequence length="138" mass="15970">MNCIGSSPRFEDGDFESAKLRRPAGSYYHSTDDCLYFLDSEVVIFAVLYCKLKKIPNSNDDNQEKYAARILDFLSSKRTGKKERDSWNAFTSIINWYFATFCSLISRVLAGTFVLKLIFLVLEFQCQFSCLHKNFNIL</sequence>
<comment type="caution">
    <text evidence="1">The sequence shown here is derived from an EMBL/GenBank/DDBJ whole genome shotgun (WGS) entry which is preliminary data.</text>
</comment>
<organism evidence="1 2">
    <name type="scientific">Trifolium pratense</name>
    <name type="common">Red clover</name>
    <dbReference type="NCBI Taxonomy" id="57577"/>
    <lineage>
        <taxon>Eukaryota</taxon>
        <taxon>Viridiplantae</taxon>
        <taxon>Streptophyta</taxon>
        <taxon>Embryophyta</taxon>
        <taxon>Tracheophyta</taxon>
        <taxon>Spermatophyta</taxon>
        <taxon>Magnoliopsida</taxon>
        <taxon>eudicotyledons</taxon>
        <taxon>Gunneridae</taxon>
        <taxon>Pentapetalae</taxon>
        <taxon>rosids</taxon>
        <taxon>fabids</taxon>
        <taxon>Fabales</taxon>
        <taxon>Fabaceae</taxon>
        <taxon>Papilionoideae</taxon>
        <taxon>50 kb inversion clade</taxon>
        <taxon>NPAAA clade</taxon>
        <taxon>Hologalegina</taxon>
        <taxon>IRL clade</taxon>
        <taxon>Trifolieae</taxon>
        <taxon>Trifolium</taxon>
    </lineage>
</organism>
<name>A0ACB0LE04_TRIPR</name>
<proteinExistence type="predicted"/>
<protein>
    <submittedName>
        <fullName evidence="1">Uncharacterized protein</fullName>
    </submittedName>
</protein>
<evidence type="ECO:0000313" key="2">
    <source>
        <dbReference type="Proteomes" id="UP001177021"/>
    </source>
</evidence>
<reference evidence="1" key="1">
    <citation type="submission" date="2023-10" db="EMBL/GenBank/DDBJ databases">
        <authorList>
            <person name="Rodriguez Cubillos JULIANA M."/>
            <person name="De Vega J."/>
        </authorList>
    </citation>
    <scope>NUCLEOTIDE SEQUENCE</scope>
</reference>
<accession>A0ACB0LE04</accession>
<keyword evidence="2" id="KW-1185">Reference proteome</keyword>